<feature type="compositionally biased region" description="Low complexity" evidence="2">
    <location>
        <begin position="149"/>
        <end position="166"/>
    </location>
</feature>
<sequence length="380" mass="41887">MQAEQHSLQTHVVLAKQLVEFTQSEEFIKINEIEASLIEFSDLTKEQLQYIEELITKCDPFFMDEESHRNHNKLAIVLRIVCLYSLIKGPKVKRKYFEKFYSLIIGAMGFQHAITLKRLSRLEIFEPPAPSTSFASTLFFSRSFTNPSAQSSTPSSGSGYNSTTKNVGGGSGTKGNGDLLDDEGLSALPSTKPSNPSTSDTFSFLRTSLKLYPNAHPHSADDVGKFYNGYVPISIRLIQCLTRDNKILSDYNSNAKSSYVGINVGFNSNINRDSDSGLNVPGGVVFGWKGFEDILQNIPGKTVELIQYSSSTSLLQPAYSDPPSSNTTPVKSTLLFFLGGITLAEISAIRYLSQKQNHNYIIATTDIINGNSLINSIMDV</sequence>
<dbReference type="Gene3D" id="3.40.50.1910">
    <property type="match status" value="1"/>
</dbReference>
<dbReference type="GO" id="GO:0016192">
    <property type="term" value="P:vesicle-mediated transport"/>
    <property type="evidence" value="ECO:0007669"/>
    <property type="project" value="InterPro"/>
</dbReference>
<evidence type="ECO:0000256" key="1">
    <source>
        <dbReference type="ARBA" id="ARBA00009884"/>
    </source>
</evidence>
<dbReference type="Proteomes" id="UP000188320">
    <property type="component" value="Unassembled WGS sequence"/>
</dbReference>
<evidence type="ECO:0000313" key="3">
    <source>
        <dbReference type="EMBL" id="OMH84723.1"/>
    </source>
</evidence>
<dbReference type="EMBL" id="LSSK01000159">
    <property type="protein sequence ID" value="OMH84723.1"/>
    <property type="molecule type" value="Genomic_DNA"/>
</dbReference>
<reference evidence="4" key="1">
    <citation type="submission" date="2017-01" db="EMBL/GenBank/DDBJ databases">
        <authorList>
            <person name="Wang Y."/>
            <person name="White M."/>
            <person name="Kvist S."/>
            <person name="Moncalvo J.-M."/>
        </authorList>
    </citation>
    <scope>NUCLEOTIDE SEQUENCE [LARGE SCALE GENOMIC DNA]</scope>
    <source>
        <strain evidence="4">COL-18-3</strain>
    </source>
</reference>
<protein>
    <submittedName>
        <fullName evidence="3">Vacuolar protein sorting-associated protein 33A</fullName>
    </submittedName>
</protein>
<feature type="compositionally biased region" description="Polar residues" evidence="2">
    <location>
        <begin position="188"/>
        <end position="199"/>
    </location>
</feature>
<evidence type="ECO:0000256" key="2">
    <source>
        <dbReference type="SAM" id="MobiDB-lite"/>
    </source>
</evidence>
<dbReference type="Gene3D" id="1.25.40.850">
    <property type="match status" value="1"/>
</dbReference>
<dbReference type="SUPFAM" id="SSF56815">
    <property type="entry name" value="Sec1/munc18-like (SM) proteins"/>
    <property type="match status" value="1"/>
</dbReference>
<proteinExistence type="inferred from homology"/>
<dbReference type="OrthoDB" id="10262287at2759"/>
<dbReference type="AlphaFoldDB" id="A0A1R1PUW8"/>
<comment type="similarity">
    <text evidence="1">Belongs to the STXBP/unc-18/SEC1 family.</text>
</comment>
<dbReference type="InterPro" id="IPR001619">
    <property type="entry name" value="Sec1-like"/>
</dbReference>
<comment type="caution">
    <text evidence="3">The sequence shown here is derived from an EMBL/GenBank/DDBJ whole genome shotgun (WGS) entry which is preliminary data.</text>
</comment>
<dbReference type="Pfam" id="PF00995">
    <property type="entry name" value="Sec1"/>
    <property type="match status" value="1"/>
</dbReference>
<dbReference type="InterPro" id="IPR043155">
    <property type="entry name" value="VPS33_dom3b"/>
</dbReference>
<name>A0A1R1PUW8_ZANCU</name>
<dbReference type="InterPro" id="IPR036045">
    <property type="entry name" value="Sec1-like_sf"/>
</dbReference>
<dbReference type="PANTHER" id="PTHR11679">
    <property type="entry name" value="VESICLE PROTEIN SORTING-ASSOCIATED"/>
    <property type="match status" value="1"/>
</dbReference>
<organism evidence="3 4">
    <name type="scientific">Zancudomyces culisetae</name>
    <name type="common">Gut fungus</name>
    <name type="synonym">Smittium culisetae</name>
    <dbReference type="NCBI Taxonomy" id="1213189"/>
    <lineage>
        <taxon>Eukaryota</taxon>
        <taxon>Fungi</taxon>
        <taxon>Fungi incertae sedis</taxon>
        <taxon>Zoopagomycota</taxon>
        <taxon>Kickxellomycotina</taxon>
        <taxon>Harpellomycetes</taxon>
        <taxon>Harpellales</taxon>
        <taxon>Legeriomycetaceae</taxon>
        <taxon>Zancudomyces</taxon>
    </lineage>
</organism>
<accession>A0A1R1PUW8</accession>
<gene>
    <name evidence="3" type="ORF">AX774_g1747</name>
</gene>
<keyword evidence="4" id="KW-1185">Reference proteome</keyword>
<dbReference type="InterPro" id="IPR027482">
    <property type="entry name" value="Sec1-like_dom2"/>
</dbReference>
<evidence type="ECO:0000313" key="4">
    <source>
        <dbReference type="Proteomes" id="UP000188320"/>
    </source>
</evidence>
<feature type="region of interest" description="Disordered" evidence="2">
    <location>
        <begin position="149"/>
        <end position="199"/>
    </location>
</feature>